<accession>A0ACA9QTN1</accession>
<organism evidence="1 2">
    <name type="scientific">Racocetra persica</name>
    <dbReference type="NCBI Taxonomy" id="160502"/>
    <lineage>
        <taxon>Eukaryota</taxon>
        <taxon>Fungi</taxon>
        <taxon>Fungi incertae sedis</taxon>
        <taxon>Mucoromycota</taxon>
        <taxon>Glomeromycotina</taxon>
        <taxon>Glomeromycetes</taxon>
        <taxon>Diversisporales</taxon>
        <taxon>Gigasporaceae</taxon>
        <taxon>Racocetra</taxon>
    </lineage>
</organism>
<keyword evidence="2" id="KW-1185">Reference proteome</keyword>
<proteinExistence type="predicted"/>
<evidence type="ECO:0000313" key="1">
    <source>
        <dbReference type="EMBL" id="CAG8762938.1"/>
    </source>
</evidence>
<dbReference type="EMBL" id="CAJVQC010037104">
    <property type="protein sequence ID" value="CAG8762938.1"/>
    <property type="molecule type" value="Genomic_DNA"/>
</dbReference>
<protein>
    <submittedName>
        <fullName evidence="1">37106_t:CDS:1</fullName>
    </submittedName>
</protein>
<reference evidence="1" key="1">
    <citation type="submission" date="2021-06" db="EMBL/GenBank/DDBJ databases">
        <authorList>
            <person name="Kallberg Y."/>
            <person name="Tangrot J."/>
            <person name="Rosling A."/>
        </authorList>
    </citation>
    <scope>NUCLEOTIDE SEQUENCE</scope>
    <source>
        <strain evidence="1">MA461A</strain>
    </source>
</reference>
<dbReference type="Proteomes" id="UP000789920">
    <property type="component" value="Unassembled WGS sequence"/>
</dbReference>
<gene>
    <name evidence="1" type="ORF">RPERSI_LOCUS15445</name>
</gene>
<comment type="caution">
    <text evidence="1">The sequence shown here is derived from an EMBL/GenBank/DDBJ whole genome shotgun (WGS) entry which is preliminary data.</text>
</comment>
<evidence type="ECO:0000313" key="2">
    <source>
        <dbReference type="Proteomes" id="UP000789920"/>
    </source>
</evidence>
<sequence>MLESLTEFSNTCACCYKQKKRCKRKGEYRCEICKKRQTECLVQCIKCYKQNKENKDQFPQCAHCKFHYLLDPPIEYNFIEEDGKVYLDFGDGLKF</sequence>
<name>A0ACA9QTN1_9GLOM</name>